<organism evidence="2">
    <name type="scientific">marine sediment metagenome</name>
    <dbReference type="NCBI Taxonomy" id="412755"/>
    <lineage>
        <taxon>unclassified sequences</taxon>
        <taxon>metagenomes</taxon>
        <taxon>ecological metagenomes</taxon>
    </lineage>
</organism>
<evidence type="ECO:0008006" key="3">
    <source>
        <dbReference type="Google" id="ProtNLM"/>
    </source>
</evidence>
<comment type="caution">
    <text evidence="2">The sequence shown here is derived from an EMBL/GenBank/DDBJ whole genome shotgun (WGS) entry which is preliminary data.</text>
</comment>
<feature type="non-terminal residue" evidence="2">
    <location>
        <position position="1"/>
    </location>
</feature>
<sequence>LQSIQSEIRPRAKMPDPSPLVSEGEADLLPKLAINREAFYGTRKGKSLFAISLAAPETHITIKLFDSGIRKIKKAEILGKGKIKFKQTPVGLNLVMPEQFSPENGYLAKIQLK</sequence>
<proteinExistence type="predicted"/>
<feature type="region of interest" description="Disordered" evidence="1">
    <location>
        <begin position="1"/>
        <end position="22"/>
    </location>
</feature>
<dbReference type="EMBL" id="BARW01012121">
    <property type="protein sequence ID" value="GAI80600.1"/>
    <property type="molecule type" value="Genomic_DNA"/>
</dbReference>
<dbReference type="AlphaFoldDB" id="X1SZ36"/>
<protein>
    <recommendedName>
        <fullName evidence="3">Alpha-L-fucosidase C-terminal domain-containing protein</fullName>
    </recommendedName>
</protein>
<evidence type="ECO:0000313" key="2">
    <source>
        <dbReference type="EMBL" id="GAI80600.1"/>
    </source>
</evidence>
<gene>
    <name evidence="2" type="ORF">S12H4_23002</name>
</gene>
<evidence type="ECO:0000256" key="1">
    <source>
        <dbReference type="SAM" id="MobiDB-lite"/>
    </source>
</evidence>
<dbReference type="Gene3D" id="2.60.40.1180">
    <property type="entry name" value="Golgi alpha-mannosidase II"/>
    <property type="match status" value="1"/>
</dbReference>
<accession>X1SZ36</accession>
<reference evidence="2" key="1">
    <citation type="journal article" date="2014" name="Front. Microbiol.">
        <title>High frequency of phylogenetically diverse reductive dehalogenase-homologous genes in deep subseafloor sedimentary metagenomes.</title>
        <authorList>
            <person name="Kawai M."/>
            <person name="Futagami T."/>
            <person name="Toyoda A."/>
            <person name="Takaki Y."/>
            <person name="Nishi S."/>
            <person name="Hori S."/>
            <person name="Arai W."/>
            <person name="Tsubouchi T."/>
            <person name="Morono Y."/>
            <person name="Uchiyama I."/>
            <person name="Ito T."/>
            <person name="Fujiyama A."/>
            <person name="Inagaki F."/>
            <person name="Takami H."/>
        </authorList>
    </citation>
    <scope>NUCLEOTIDE SEQUENCE</scope>
    <source>
        <strain evidence="2">Expedition CK06-06</strain>
    </source>
</reference>
<dbReference type="InterPro" id="IPR013780">
    <property type="entry name" value="Glyco_hydro_b"/>
</dbReference>
<name>X1SZ36_9ZZZZ</name>